<dbReference type="EMBL" id="JACXVP010000008">
    <property type="protein sequence ID" value="KAG5590507.1"/>
    <property type="molecule type" value="Genomic_DNA"/>
</dbReference>
<dbReference type="Proteomes" id="UP000824120">
    <property type="component" value="Chromosome 8"/>
</dbReference>
<reference evidence="1 2" key="1">
    <citation type="submission" date="2020-09" db="EMBL/GenBank/DDBJ databases">
        <title>De no assembly of potato wild relative species, Solanum commersonii.</title>
        <authorList>
            <person name="Cho K."/>
        </authorList>
    </citation>
    <scope>NUCLEOTIDE SEQUENCE [LARGE SCALE GENOMIC DNA]</scope>
    <source>
        <strain evidence="1">LZ3.2</strain>
        <tissue evidence="1">Leaf</tissue>
    </source>
</reference>
<dbReference type="OrthoDB" id="1323424at2759"/>
<organism evidence="1 2">
    <name type="scientific">Solanum commersonii</name>
    <name type="common">Commerson's wild potato</name>
    <name type="synonym">Commerson's nightshade</name>
    <dbReference type="NCBI Taxonomy" id="4109"/>
    <lineage>
        <taxon>Eukaryota</taxon>
        <taxon>Viridiplantae</taxon>
        <taxon>Streptophyta</taxon>
        <taxon>Embryophyta</taxon>
        <taxon>Tracheophyta</taxon>
        <taxon>Spermatophyta</taxon>
        <taxon>Magnoliopsida</taxon>
        <taxon>eudicotyledons</taxon>
        <taxon>Gunneridae</taxon>
        <taxon>Pentapetalae</taxon>
        <taxon>asterids</taxon>
        <taxon>lamiids</taxon>
        <taxon>Solanales</taxon>
        <taxon>Solanaceae</taxon>
        <taxon>Solanoideae</taxon>
        <taxon>Solaneae</taxon>
        <taxon>Solanum</taxon>
    </lineage>
</organism>
<evidence type="ECO:0000313" key="2">
    <source>
        <dbReference type="Proteomes" id="UP000824120"/>
    </source>
</evidence>
<sequence>MYGHLPSLYYPYTNLSSKPTQCNLTSHYSRAASEVHEELINYFQDLFIEADMVELGEGTSDRDVQFIGPEVQLNNWEATPLPIKKESW</sequence>
<protein>
    <submittedName>
        <fullName evidence="1">Uncharacterized protein</fullName>
    </submittedName>
</protein>
<keyword evidence="2" id="KW-1185">Reference proteome</keyword>
<evidence type="ECO:0000313" key="1">
    <source>
        <dbReference type="EMBL" id="KAG5590507.1"/>
    </source>
</evidence>
<gene>
    <name evidence="1" type="ORF">H5410_041021</name>
</gene>
<proteinExistence type="predicted"/>
<dbReference type="AlphaFoldDB" id="A0A9J5XQE8"/>
<name>A0A9J5XQE8_SOLCO</name>
<comment type="caution">
    <text evidence="1">The sequence shown here is derived from an EMBL/GenBank/DDBJ whole genome shotgun (WGS) entry which is preliminary data.</text>
</comment>
<accession>A0A9J5XQE8</accession>